<protein>
    <submittedName>
        <fullName evidence="1">Uncharacterized protein</fullName>
    </submittedName>
</protein>
<dbReference type="Proteomes" id="UP000308600">
    <property type="component" value="Unassembled WGS sequence"/>
</dbReference>
<sequence length="193" mass="21834">STCASHSAVNDSRLTDGLSVSGVGSVGCARHDCVRPNGVGDLQKGERYVNMDYMFFASLVFVSFLAMVVSYDIACQWSINLWARMLQYDKSLHIPEGKRTSLLFLVLKFHLPAHISLCQTRYSFNLHSHVGRTDGEAPEHGWSQINPLAMSTSEMGPGARHDTLNDHFGDWNWRKTYQMGQFEFFNLYSSWSK</sequence>
<keyword evidence="2" id="KW-1185">Reference proteome</keyword>
<organism evidence="1 2">
    <name type="scientific">Pluteus cervinus</name>
    <dbReference type="NCBI Taxonomy" id="181527"/>
    <lineage>
        <taxon>Eukaryota</taxon>
        <taxon>Fungi</taxon>
        <taxon>Dikarya</taxon>
        <taxon>Basidiomycota</taxon>
        <taxon>Agaricomycotina</taxon>
        <taxon>Agaricomycetes</taxon>
        <taxon>Agaricomycetidae</taxon>
        <taxon>Agaricales</taxon>
        <taxon>Pluteineae</taxon>
        <taxon>Pluteaceae</taxon>
        <taxon>Pluteus</taxon>
    </lineage>
</organism>
<accession>A0ACD3A6I1</accession>
<feature type="non-terminal residue" evidence="1">
    <location>
        <position position="1"/>
    </location>
</feature>
<dbReference type="EMBL" id="ML208680">
    <property type="protein sequence ID" value="TFK61246.1"/>
    <property type="molecule type" value="Genomic_DNA"/>
</dbReference>
<reference evidence="1 2" key="1">
    <citation type="journal article" date="2019" name="Nat. Ecol. Evol.">
        <title>Megaphylogeny resolves global patterns of mushroom evolution.</title>
        <authorList>
            <person name="Varga T."/>
            <person name="Krizsan K."/>
            <person name="Foldi C."/>
            <person name="Dima B."/>
            <person name="Sanchez-Garcia M."/>
            <person name="Sanchez-Ramirez S."/>
            <person name="Szollosi G.J."/>
            <person name="Szarkandi J.G."/>
            <person name="Papp V."/>
            <person name="Albert L."/>
            <person name="Andreopoulos W."/>
            <person name="Angelini C."/>
            <person name="Antonin V."/>
            <person name="Barry K.W."/>
            <person name="Bougher N.L."/>
            <person name="Buchanan P."/>
            <person name="Buyck B."/>
            <person name="Bense V."/>
            <person name="Catcheside P."/>
            <person name="Chovatia M."/>
            <person name="Cooper J."/>
            <person name="Damon W."/>
            <person name="Desjardin D."/>
            <person name="Finy P."/>
            <person name="Geml J."/>
            <person name="Haridas S."/>
            <person name="Hughes K."/>
            <person name="Justo A."/>
            <person name="Karasinski D."/>
            <person name="Kautmanova I."/>
            <person name="Kiss B."/>
            <person name="Kocsube S."/>
            <person name="Kotiranta H."/>
            <person name="LaButti K.M."/>
            <person name="Lechner B.E."/>
            <person name="Liimatainen K."/>
            <person name="Lipzen A."/>
            <person name="Lukacs Z."/>
            <person name="Mihaltcheva S."/>
            <person name="Morgado L.N."/>
            <person name="Niskanen T."/>
            <person name="Noordeloos M.E."/>
            <person name="Ohm R.A."/>
            <person name="Ortiz-Santana B."/>
            <person name="Ovrebo C."/>
            <person name="Racz N."/>
            <person name="Riley R."/>
            <person name="Savchenko A."/>
            <person name="Shiryaev A."/>
            <person name="Soop K."/>
            <person name="Spirin V."/>
            <person name="Szebenyi C."/>
            <person name="Tomsovsky M."/>
            <person name="Tulloss R.E."/>
            <person name="Uehling J."/>
            <person name="Grigoriev I.V."/>
            <person name="Vagvolgyi C."/>
            <person name="Papp T."/>
            <person name="Martin F.M."/>
            <person name="Miettinen O."/>
            <person name="Hibbett D.S."/>
            <person name="Nagy L.G."/>
        </authorList>
    </citation>
    <scope>NUCLEOTIDE SEQUENCE [LARGE SCALE GENOMIC DNA]</scope>
    <source>
        <strain evidence="1 2">NL-1719</strain>
    </source>
</reference>
<proteinExistence type="predicted"/>
<name>A0ACD3A6I1_9AGAR</name>
<evidence type="ECO:0000313" key="1">
    <source>
        <dbReference type="EMBL" id="TFK61246.1"/>
    </source>
</evidence>
<gene>
    <name evidence="1" type="ORF">BDN72DRAFT_778454</name>
</gene>
<evidence type="ECO:0000313" key="2">
    <source>
        <dbReference type="Proteomes" id="UP000308600"/>
    </source>
</evidence>